<keyword evidence="2" id="KW-1185">Reference proteome</keyword>
<accession>A0AA45HJW1</accession>
<dbReference type="GO" id="GO:0008817">
    <property type="term" value="F:corrinoid adenosyltransferase activity"/>
    <property type="evidence" value="ECO:0007669"/>
    <property type="project" value="InterPro"/>
</dbReference>
<dbReference type="EMBL" id="QGGI01000001">
    <property type="protein sequence ID" value="PWJ96659.1"/>
    <property type="molecule type" value="Genomic_DNA"/>
</dbReference>
<dbReference type="SUPFAM" id="SSF52540">
    <property type="entry name" value="P-loop containing nucleoside triphosphate hydrolases"/>
    <property type="match status" value="1"/>
</dbReference>
<dbReference type="NCBIfam" id="NF004637">
    <property type="entry name" value="PRK05986.1"/>
    <property type="match status" value="1"/>
</dbReference>
<evidence type="ECO:0000313" key="1">
    <source>
        <dbReference type="EMBL" id="PWJ96659.1"/>
    </source>
</evidence>
<dbReference type="GO" id="GO:0005524">
    <property type="term" value="F:ATP binding"/>
    <property type="evidence" value="ECO:0007669"/>
    <property type="project" value="InterPro"/>
</dbReference>
<dbReference type="Gene3D" id="3.40.50.300">
    <property type="entry name" value="P-loop containing nucleotide triphosphate hydrolases"/>
    <property type="match status" value="1"/>
</dbReference>
<dbReference type="PANTHER" id="PTHR46638:SF1">
    <property type="entry name" value="CORRINOID ADENOSYLTRANSFERASE"/>
    <property type="match status" value="1"/>
</dbReference>
<comment type="caution">
    <text evidence="1">The sequence shown here is derived from an EMBL/GenBank/DDBJ whole genome shotgun (WGS) entry which is preliminary data.</text>
</comment>
<dbReference type="PIRSF" id="PIRSF015617">
    <property type="entry name" value="Adensltrnsf_CobA"/>
    <property type="match status" value="1"/>
</dbReference>
<name>A0AA45HJW1_9BACT</name>
<dbReference type="CDD" id="cd00561">
    <property type="entry name" value="CobA_ACA"/>
    <property type="match status" value="1"/>
</dbReference>
<gene>
    <name evidence="1" type="ORF">C7380_101233</name>
</gene>
<sequence>MKNGMIHVYTGNGKGKTTAAFGVVLRSILSNKEVFVAQFVKNRDSSELSISNYFDNIDIVQYGEGFFIRRSPETKDINAAKKALADVKEKIISQKYDLIVMDEINIAIKFNLLTAEEVLDAINSNGKTEIILTGRWADEKIIERADLVTEMKEIKHYYSKGVLSRKGIDK</sequence>
<proteinExistence type="predicted"/>
<dbReference type="GO" id="GO:0009236">
    <property type="term" value="P:cobalamin biosynthetic process"/>
    <property type="evidence" value="ECO:0007669"/>
    <property type="project" value="InterPro"/>
</dbReference>
<dbReference type="InterPro" id="IPR027417">
    <property type="entry name" value="P-loop_NTPase"/>
</dbReference>
<dbReference type="InterPro" id="IPR003724">
    <property type="entry name" value="CblAdoTrfase_CobA"/>
</dbReference>
<dbReference type="AlphaFoldDB" id="A0AA45HJW1"/>
<reference evidence="1 2" key="1">
    <citation type="submission" date="2018-05" db="EMBL/GenBank/DDBJ databases">
        <title>Genomic Encyclopedia of Type Strains, Phase IV (KMG-IV): sequencing the most valuable type-strain genomes for metagenomic binning, comparative biology and taxonomic classification.</title>
        <authorList>
            <person name="Goeker M."/>
        </authorList>
    </citation>
    <scope>NUCLEOTIDE SEQUENCE [LARGE SCALE GENOMIC DNA]</scope>
    <source>
        <strain evidence="1 2">DSM 24906</strain>
    </source>
</reference>
<dbReference type="PANTHER" id="PTHR46638">
    <property type="entry name" value="CORRINOID ADENOSYLTRANSFERASE"/>
    <property type="match status" value="1"/>
</dbReference>
<evidence type="ECO:0000313" key="2">
    <source>
        <dbReference type="Proteomes" id="UP000245921"/>
    </source>
</evidence>
<organism evidence="1 2">
    <name type="scientific">Oceanotoga teriensis</name>
    <dbReference type="NCBI Taxonomy" id="515440"/>
    <lineage>
        <taxon>Bacteria</taxon>
        <taxon>Thermotogati</taxon>
        <taxon>Thermotogota</taxon>
        <taxon>Thermotogae</taxon>
        <taxon>Petrotogales</taxon>
        <taxon>Petrotogaceae</taxon>
        <taxon>Oceanotoga</taxon>
    </lineage>
</organism>
<protein>
    <submittedName>
        <fullName evidence="1">Cob(I)yrinic acid a,c-diamide adenosyltransferase</fullName>
    </submittedName>
</protein>
<dbReference type="RefSeq" id="WP_109603646.1">
    <property type="nucleotide sequence ID" value="NZ_JAMHJO010000001.1"/>
</dbReference>
<dbReference type="Pfam" id="PF02572">
    <property type="entry name" value="CobA_CobO_BtuR"/>
    <property type="match status" value="1"/>
</dbReference>
<dbReference type="Proteomes" id="UP000245921">
    <property type="component" value="Unassembled WGS sequence"/>
</dbReference>